<dbReference type="EMBL" id="FOSK01000001">
    <property type="protein sequence ID" value="SFJ89452.1"/>
    <property type="molecule type" value="Genomic_DNA"/>
</dbReference>
<evidence type="ECO:0000313" key="2">
    <source>
        <dbReference type="Proteomes" id="UP000199598"/>
    </source>
</evidence>
<dbReference type="RefSeq" id="WP_093516033.1">
    <property type="nucleotide sequence ID" value="NZ_FOSK01000001.1"/>
</dbReference>
<keyword evidence="2" id="KW-1185">Reference proteome</keyword>
<reference evidence="1 2" key="1">
    <citation type="submission" date="2016-10" db="EMBL/GenBank/DDBJ databases">
        <authorList>
            <person name="Varghese N."/>
            <person name="Submissions S."/>
        </authorList>
    </citation>
    <scope>NUCLEOTIDE SEQUENCE [LARGE SCALE GENOMIC DNA]</scope>
    <source>
        <strain evidence="1 2">DSM 16392</strain>
    </source>
</reference>
<proteinExistence type="predicted"/>
<name>A0A1I3V2X0_9HYPH</name>
<dbReference type="Proteomes" id="UP000199598">
    <property type="component" value="Unassembled WGS sequence"/>
</dbReference>
<gene>
    <name evidence="1" type="ORF">SAMN04488518_101162</name>
</gene>
<evidence type="ECO:0000313" key="1">
    <source>
        <dbReference type="EMBL" id="SFJ89452.1"/>
    </source>
</evidence>
<protein>
    <submittedName>
        <fullName evidence="1">Uncharacterized protein</fullName>
    </submittedName>
</protein>
<sequence length="108" mass="11631">MDDSACACGATNTLQNEIDDVNFAVSDLQNLAYMQHLVLSERMKNSSERDVLFTLHHALSDRLEALDKTCGILTDALSGTSFPKGFSGHATRSVASPTLVNTNKASLD</sequence>
<organism evidence="1 2">
    <name type="scientific">Pseudovibrio ascidiaceicola</name>
    <dbReference type="NCBI Taxonomy" id="285279"/>
    <lineage>
        <taxon>Bacteria</taxon>
        <taxon>Pseudomonadati</taxon>
        <taxon>Pseudomonadota</taxon>
        <taxon>Alphaproteobacteria</taxon>
        <taxon>Hyphomicrobiales</taxon>
        <taxon>Stappiaceae</taxon>
        <taxon>Pseudovibrio</taxon>
    </lineage>
</organism>
<comment type="caution">
    <text evidence="1">The sequence shown here is derived from an EMBL/GenBank/DDBJ whole genome shotgun (WGS) entry which is preliminary data.</text>
</comment>
<accession>A0A1I3V2X0</accession>